<evidence type="ECO:0000259" key="3">
    <source>
        <dbReference type="Pfam" id="PF14361"/>
    </source>
</evidence>
<dbReference type="AlphaFoldDB" id="A0A7H1B4S7"/>
<dbReference type="InterPro" id="IPR051448">
    <property type="entry name" value="CdaR-like_regulators"/>
</dbReference>
<dbReference type="KEGG" id="sxn:IAG42_08870"/>
<protein>
    <submittedName>
        <fullName evidence="4">Helix-turn-helix domain-containing protein</fullName>
    </submittedName>
</protein>
<dbReference type="Gene3D" id="1.10.10.2840">
    <property type="entry name" value="PucR C-terminal helix-turn-helix domain"/>
    <property type="match status" value="1"/>
</dbReference>
<dbReference type="EMBL" id="CP061281">
    <property type="protein sequence ID" value="QNS03732.1"/>
    <property type="molecule type" value="Genomic_DNA"/>
</dbReference>
<accession>A0A7H1B4S7</accession>
<dbReference type="RefSeq" id="WP_188336483.1">
    <property type="nucleotide sequence ID" value="NZ_CP061281.1"/>
</dbReference>
<reference evidence="4 5" key="1">
    <citation type="submission" date="2020-09" db="EMBL/GenBank/DDBJ databases">
        <title>A novel species.</title>
        <authorList>
            <person name="Gao J."/>
        </authorList>
    </citation>
    <scope>NUCLEOTIDE SEQUENCE [LARGE SCALE GENOMIC DNA]</scope>
    <source>
        <strain evidence="4 5">CRXT-Y-14</strain>
    </source>
</reference>
<dbReference type="PANTHER" id="PTHR33744">
    <property type="entry name" value="CARBOHYDRATE DIACID REGULATOR"/>
    <property type="match status" value="1"/>
</dbReference>
<evidence type="ECO:0000256" key="1">
    <source>
        <dbReference type="SAM" id="MobiDB-lite"/>
    </source>
</evidence>
<feature type="domain" description="RsbT co-antagonist protein RsbRD N-terminal" evidence="3">
    <location>
        <begin position="20"/>
        <end position="164"/>
    </location>
</feature>
<dbReference type="InterPro" id="IPR025736">
    <property type="entry name" value="PucR_C-HTH_dom"/>
</dbReference>
<dbReference type="Pfam" id="PF13556">
    <property type="entry name" value="HTH_30"/>
    <property type="match status" value="1"/>
</dbReference>
<dbReference type="InterPro" id="IPR025751">
    <property type="entry name" value="RsbRD_N_dom"/>
</dbReference>
<dbReference type="Proteomes" id="UP000516428">
    <property type="component" value="Chromosome"/>
</dbReference>
<dbReference type="InterPro" id="IPR042070">
    <property type="entry name" value="PucR_C-HTH_sf"/>
</dbReference>
<name>A0A7H1B4S7_9ACTN</name>
<organism evidence="4 5">
    <name type="scientific">Streptomyces xanthii</name>
    <dbReference type="NCBI Taxonomy" id="2768069"/>
    <lineage>
        <taxon>Bacteria</taxon>
        <taxon>Bacillati</taxon>
        <taxon>Actinomycetota</taxon>
        <taxon>Actinomycetes</taxon>
        <taxon>Kitasatosporales</taxon>
        <taxon>Streptomycetaceae</taxon>
        <taxon>Streptomyces</taxon>
    </lineage>
</organism>
<dbReference type="Pfam" id="PF14361">
    <property type="entry name" value="RsbRD_N"/>
    <property type="match status" value="1"/>
</dbReference>
<keyword evidence="5" id="KW-1185">Reference proteome</keyword>
<evidence type="ECO:0000313" key="5">
    <source>
        <dbReference type="Proteomes" id="UP000516428"/>
    </source>
</evidence>
<evidence type="ECO:0000313" key="4">
    <source>
        <dbReference type="EMBL" id="QNS03732.1"/>
    </source>
</evidence>
<evidence type="ECO:0000259" key="2">
    <source>
        <dbReference type="Pfam" id="PF13556"/>
    </source>
</evidence>
<feature type="region of interest" description="Disordered" evidence="1">
    <location>
        <begin position="398"/>
        <end position="426"/>
    </location>
</feature>
<gene>
    <name evidence="4" type="ORF">IAG42_08870</name>
</gene>
<sequence>MPLSPEARSLAARCEPRVNELARRMSRESFEALPGYAELPDDVKDVEIAATARHGVRLFLRKVGEPGEAGGGGRGRDGDHRLFRERAAQRAEEGMPLHLLLRTHTLGVYALWQTLRDVARPGEEPALLELVDALLRSHTGVVGAVAETYLDERSALEAERRAQRRSSVRGLLDGMLPPGHPLLAPFRLEGPALVLALGLEAPPEEGPVAVRRRLRRVQSVLEHAFGADVLTVVEADGGRVVVPGDCEPSGDLPRLLRRASGLRVRVAAVRADEPGRIAEAARTATEILRIARVCGLPHGLHRLDDVLLEYHLSRRDESSGRIAALLDPIATRPELLETLRTHLGHQQDRRATAGTLGLHPNTVDNRLAKIAEQTGLDLSSPRGTALAIAALLLRDADEADGADRTPAMEDEDRPLASESSYKADAS</sequence>
<proteinExistence type="predicted"/>
<feature type="domain" description="PucR C-terminal helix-turn-helix" evidence="2">
    <location>
        <begin position="335"/>
        <end position="391"/>
    </location>
</feature>